<dbReference type="InterPro" id="IPR018958">
    <property type="entry name" value="Knr4/Smi1-like_dom"/>
</dbReference>
<feature type="domain" description="Knr4/Smi1-like" evidence="1">
    <location>
        <begin position="19"/>
        <end position="155"/>
    </location>
</feature>
<evidence type="ECO:0000313" key="3">
    <source>
        <dbReference type="Proteomes" id="UP000317728"/>
    </source>
</evidence>
<dbReference type="InterPro" id="IPR037883">
    <property type="entry name" value="Knr4/Smi1-like_sf"/>
</dbReference>
<dbReference type="SMART" id="SM00860">
    <property type="entry name" value="SMI1_KNR4"/>
    <property type="match status" value="1"/>
</dbReference>
<proteinExistence type="predicted"/>
<dbReference type="Proteomes" id="UP000317728">
    <property type="component" value="Chromosome"/>
</dbReference>
<sequence>MDPTQVWRVPPAPLRTQPPLTDELLETTERQLAVRLPESLVRLLRFQNGGVLQVCFPDERNYNTTHHFIRGIGPRSDRIEKAAWWHDDPDFPSRPPEAEWVIPFDGDGHWDLCLDYRRSSTDLTGLRTDPGIVVIDSECDPETFVAGSFDEYLSQLVPVEDY</sequence>
<reference evidence="2 3" key="1">
    <citation type="submission" date="2019-06" db="EMBL/GenBank/DDBJ databases">
        <title>Whole geneome sequnce of Mycobacteroides chelonae M77 isolated from bovine milk from Meghalaya, India.</title>
        <authorList>
            <person name="Vise E."/>
            <person name="Das S."/>
            <person name="Garg A."/>
            <person name="Ghatak S."/>
            <person name="Shakuntala I."/>
            <person name="Milton A.A.P."/>
            <person name="Karam A."/>
            <person name="Sanjukta R."/>
            <person name="Puro K."/>
            <person name="Sen A."/>
        </authorList>
    </citation>
    <scope>NUCLEOTIDE SEQUENCE [LARGE SCALE GENOMIC DNA]</scope>
    <source>
        <strain evidence="2 3">M77</strain>
    </source>
</reference>
<name>A0AB73U4C5_MYCCH</name>
<evidence type="ECO:0000259" key="1">
    <source>
        <dbReference type="SMART" id="SM00860"/>
    </source>
</evidence>
<gene>
    <name evidence="2" type="ORF">FJK96_17610</name>
</gene>
<dbReference type="Gene3D" id="3.40.1580.10">
    <property type="entry name" value="SMI1/KNR4-like"/>
    <property type="match status" value="1"/>
</dbReference>
<dbReference type="RefSeq" id="WP_075908731.1">
    <property type="nucleotide sequence ID" value="NZ_CP041150.1"/>
</dbReference>
<dbReference type="EMBL" id="CP041150">
    <property type="protein sequence ID" value="QDF71791.1"/>
    <property type="molecule type" value="Genomic_DNA"/>
</dbReference>
<dbReference type="SUPFAM" id="SSF160631">
    <property type="entry name" value="SMI1/KNR4-like"/>
    <property type="match status" value="1"/>
</dbReference>
<dbReference type="AlphaFoldDB" id="A0AB73U4C5"/>
<protein>
    <submittedName>
        <fullName evidence="2">SMI1/KNR4 family protein</fullName>
    </submittedName>
</protein>
<accession>A0AB73U4C5</accession>
<dbReference type="Pfam" id="PF09346">
    <property type="entry name" value="SMI1_KNR4"/>
    <property type="match status" value="1"/>
</dbReference>
<evidence type="ECO:0000313" key="2">
    <source>
        <dbReference type="EMBL" id="QDF71791.1"/>
    </source>
</evidence>
<organism evidence="2 3">
    <name type="scientific">Mycobacteroides chelonae</name>
    <name type="common">Mycobacterium chelonae</name>
    <dbReference type="NCBI Taxonomy" id="1774"/>
    <lineage>
        <taxon>Bacteria</taxon>
        <taxon>Bacillati</taxon>
        <taxon>Actinomycetota</taxon>
        <taxon>Actinomycetes</taxon>
        <taxon>Mycobacteriales</taxon>
        <taxon>Mycobacteriaceae</taxon>
        <taxon>Mycobacteroides</taxon>
    </lineage>
</organism>